<gene>
    <name evidence="3" type="ORF">RISK_002483</name>
</gene>
<dbReference type="InterPro" id="IPR018391">
    <property type="entry name" value="PQQ_b-propeller_rpt"/>
</dbReference>
<dbReference type="RefSeq" id="WP_047814104.1">
    <property type="nucleotide sequence ID" value="NZ_LECT01000017.1"/>
</dbReference>
<dbReference type="Proteomes" id="UP000036367">
    <property type="component" value="Unassembled WGS sequence"/>
</dbReference>
<dbReference type="OrthoDB" id="244732at2"/>
<reference evidence="3" key="1">
    <citation type="submission" date="2015-05" db="EMBL/GenBank/DDBJ databases">
        <title>Permanent draft genome of Rhodopirellula islandicus K833.</title>
        <authorList>
            <person name="Kizina J."/>
            <person name="Richter M."/>
            <person name="Glockner F.O."/>
            <person name="Harder J."/>
        </authorList>
    </citation>
    <scope>NUCLEOTIDE SEQUENCE [LARGE SCALE GENOMIC DNA]</scope>
    <source>
        <strain evidence="3">K833</strain>
    </source>
</reference>
<dbReference type="PANTHER" id="PTHR34512:SF30">
    <property type="entry name" value="OUTER MEMBRANE PROTEIN ASSEMBLY FACTOR BAMB"/>
    <property type="match status" value="1"/>
</dbReference>
<name>A0A0J1BH41_RHOIS</name>
<dbReference type="InterPro" id="IPR011047">
    <property type="entry name" value="Quinoprotein_ADH-like_sf"/>
</dbReference>
<accession>A0A0J1BH41</accession>
<dbReference type="SUPFAM" id="SSF50998">
    <property type="entry name" value="Quinoprotein alcohol dehydrogenase-like"/>
    <property type="match status" value="1"/>
</dbReference>
<dbReference type="Pfam" id="PF13360">
    <property type="entry name" value="PQQ_2"/>
    <property type="match status" value="2"/>
</dbReference>
<protein>
    <submittedName>
        <fullName evidence="3">Serine/threonine protein kinase-likeprotein</fullName>
    </submittedName>
</protein>
<dbReference type="InterPro" id="IPR015943">
    <property type="entry name" value="WD40/YVTN_repeat-like_dom_sf"/>
</dbReference>
<keyword evidence="4" id="KW-1185">Reference proteome</keyword>
<evidence type="ECO:0000313" key="4">
    <source>
        <dbReference type="Proteomes" id="UP000036367"/>
    </source>
</evidence>
<dbReference type="AlphaFoldDB" id="A0A0J1BH41"/>
<proteinExistence type="predicted"/>
<dbReference type="STRING" id="595434.RISK_002483"/>
<dbReference type="PANTHER" id="PTHR34512">
    <property type="entry name" value="CELL SURFACE PROTEIN"/>
    <property type="match status" value="1"/>
</dbReference>
<dbReference type="GO" id="GO:0004674">
    <property type="term" value="F:protein serine/threonine kinase activity"/>
    <property type="evidence" value="ECO:0007669"/>
    <property type="project" value="UniProtKB-KW"/>
</dbReference>
<feature type="domain" description="Pyrrolo-quinoline quinone repeat" evidence="2">
    <location>
        <begin position="50"/>
        <end position="202"/>
    </location>
</feature>
<evidence type="ECO:0000259" key="2">
    <source>
        <dbReference type="Pfam" id="PF13360"/>
    </source>
</evidence>
<dbReference type="PATRIC" id="fig|595434.4.peg.2369"/>
<evidence type="ECO:0000256" key="1">
    <source>
        <dbReference type="SAM" id="MobiDB-lite"/>
    </source>
</evidence>
<feature type="domain" description="Pyrrolo-quinoline quinone repeat" evidence="2">
    <location>
        <begin position="259"/>
        <end position="393"/>
    </location>
</feature>
<dbReference type="InterPro" id="IPR002372">
    <property type="entry name" value="PQQ_rpt_dom"/>
</dbReference>
<keyword evidence="3" id="KW-0808">Transferase</keyword>
<dbReference type="Gene3D" id="2.130.10.10">
    <property type="entry name" value="YVTN repeat-like/Quinoprotein amine dehydrogenase"/>
    <property type="match status" value="2"/>
</dbReference>
<dbReference type="EMBL" id="LECT01000017">
    <property type="protein sequence ID" value="KLU05851.1"/>
    <property type="molecule type" value="Genomic_DNA"/>
</dbReference>
<evidence type="ECO:0000313" key="3">
    <source>
        <dbReference type="EMBL" id="KLU05851.1"/>
    </source>
</evidence>
<comment type="caution">
    <text evidence="3">The sequence shown here is derived from an EMBL/GenBank/DDBJ whole genome shotgun (WGS) entry which is preliminary data.</text>
</comment>
<dbReference type="SMART" id="SM00564">
    <property type="entry name" value="PQQ"/>
    <property type="match status" value="3"/>
</dbReference>
<feature type="region of interest" description="Disordered" evidence="1">
    <location>
        <begin position="23"/>
        <end position="44"/>
    </location>
</feature>
<keyword evidence="3" id="KW-0418">Kinase</keyword>
<feature type="region of interest" description="Disordered" evidence="1">
    <location>
        <begin position="197"/>
        <end position="232"/>
    </location>
</feature>
<organism evidence="3 4">
    <name type="scientific">Rhodopirellula islandica</name>
    <dbReference type="NCBI Taxonomy" id="595434"/>
    <lineage>
        <taxon>Bacteria</taxon>
        <taxon>Pseudomonadati</taxon>
        <taxon>Planctomycetota</taxon>
        <taxon>Planctomycetia</taxon>
        <taxon>Pirellulales</taxon>
        <taxon>Pirellulaceae</taxon>
        <taxon>Rhodopirellula</taxon>
    </lineage>
</organism>
<sequence>MKILRIFTTITIGLAIASTGNSGDLNWPQWRGPDGSGKTSATQSVAQWGPDTNVKWRTELPEPGNSTPILWEDLVFVTQPLTESNQRAILCFDRETGKEKWRRGVTYTESEASHQTNPYCSASPVTDGERVIAWFGSAGLVCWDLDGNQLWHRDLGRQEHMWGYGSSPILHEDLCILNFGPGNREFLVAVDKRTGETRWQRDSLDDESERQLSGPENDGNANDFQSDKARSERLRGSWNTPIMVQANGHWELVAVLPRRVSGYDPETGQLLWTCGDAAPLAYASPVLSEGAIVALGGYGGASLAVTTGGRGDVTPTHRLWHKPKDSGWLGTGVAHDGLIYVCGLGGVLSCLDSATGEELWKARVGSGGTWSSITQTEDGLMYLLTKSGTTTVFRPDRERLQLVAENELDEPSNASVVITDREVLIRTDKALWAFAEPTANE</sequence>
<keyword evidence="3" id="KW-0723">Serine/threonine-protein kinase</keyword>